<accession>A0A7M5V9Q9</accession>
<evidence type="ECO:0000256" key="1">
    <source>
        <dbReference type="SAM" id="MobiDB-lite"/>
    </source>
</evidence>
<keyword evidence="2" id="KW-1133">Transmembrane helix</keyword>
<dbReference type="GeneID" id="136823200"/>
<organism evidence="4 5">
    <name type="scientific">Clytia hemisphaerica</name>
    <dbReference type="NCBI Taxonomy" id="252671"/>
    <lineage>
        <taxon>Eukaryota</taxon>
        <taxon>Metazoa</taxon>
        <taxon>Cnidaria</taxon>
        <taxon>Hydrozoa</taxon>
        <taxon>Hydroidolina</taxon>
        <taxon>Leptothecata</taxon>
        <taxon>Obeliida</taxon>
        <taxon>Clytiidae</taxon>
        <taxon>Clytia</taxon>
    </lineage>
</organism>
<sequence>MFHSKGNLLQKYKGAIIFLFVILFITILLVTLYLMLKKGFCCCCCNKEKEDEESLYTDLEHDEEDDEMEGHIPPPNGELLHSGEHHLEPEERAVEEQEHHIPEIIVTEGHFVPEKKSKKKQLSGMLKRMRPGKGKVRFSPSSEQISMISSEGSTITSDYGSTTNSLPIHRSDSMESFMSAVSAATTNNIDEFGDELSPSRLQVFLHYDPKLWTLTVGVKQADCLVSTTGSAMYWQAHVTILPFKKHRFKTKYKSTSTPIFNQNYEVENIAQQALSQLSVRYRIYGRPGRGGRKKLAGETEVELSHITQMEDMIIKDWRVLRRKGGPFIRHESEV</sequence>
<keyword evidence="5" id="KW-1185">Reference proteome</keyword>
<dbReference type="InterPro" id="IPR035892">
    <property type="entry name" value="C2_domain_sf"/>
</dbReference>
<evidence type="ECO:0000313" key="4">
    <source>
        <dbReference type="EnsemblMetazoa" id="CLYHEMP009990.2"/>
    </source>
</evidence>
<name>A0A7M5V9Q9_9CNID</name>
<reference evidence="4" key="1">
    <citation type="submission" date="2021-01" db="UniProtKB">
        <authorList>
            <consortium name="EnsemblMetazoa"/>
        </authorList>
    </citation>
    <scope>IDENTIFICATION</scope>
</reference>
<dbReference type="PROSITE" id="PS50004">
    <property type="entry name" value="C2"/>
    <property type="match status" value="1"/>
</dbReference>
<dbReference type="InterPro" id="IPR043541">
    <property type="entry name" value="SYT14/14L/16"/>
</dbReference>
<feature type="domain" description="C2" evidence="3">
    <location>
        <begin position="197"/>
        <end position="318"/>
    </location>
</feature>
<evidence type="ECO:0000256" key="2">
    <source>
        <dbReference type="SAM" id="Phobius"/>
    </source>
</evidence>
<dbReference type="PANTHER" id="PTHR46129">
    <property type="entry name" value="SYNAPTOTAGMIN 14, ISOFORM D"/>
    <property type="match status" value="1"/>
</dbReference>
<feature type="transmembrane region" description="Helical" evidence="2">
    <location>
        <begin position="12"/>
        <end position="36"/>
    </location>
</feature>
<feature type="compositionally biased region" description="Low complexity" evidence="1">
    <location>
        <begin position="139"/>
        <end position="153"/>
    </location>
</feature>
<keyword evidence="2" id="KW-0472">Membrane</keyword>
<dbReference type="EnsemblMetazoa" id="CLYHEMT009990.2">
    <property type="protein sequence ID" value="CLYHEMP009990.2"/>
    <property type="gene ID" value="CLYHEMG009990"/>
</dbReference>
<dbReference type="GO" id="GO:0005543">
    <property type="term" value="F:phospholipid binding"/>
    <property type="evidence" value="ECO:0007669"/>
    <property type="project" value="TreeGrafter"/>
</dbReference>
<dbReference type="PANTHER" id="PTHR46129:SF2">
    <property type="entry name" value="SYNAPTOTAGMIN 14, ISOFORM D"/>
    <property type="match status" value="1"/>
</dbReference>
<feature type="region of interest" description="Disordered" evidence="1">
    <location>
        <begin position="129"/>
        <end position="159"/>
    </location>
</feature>
<keyword evidence="2" id="KW-0812">Transmembrane</keyword>
<dbReference type="Proteomes" id="UP000594262">
    <property type="component" value="Unplaced"/>
</dbReference>
<dbReference type="InterPro" id="IPR000008">
    <property type="entry name" value="C2_dom"/>
</dbReference>
<dbReference type="RefSeq" id="XP_066935471.1">
    <property type="nucleotide sequence ID" value="XM_067079370.1"/>
</dbReference>
<dbReference type="Pfam" id="PF00168">
    <property type="entry name" value="C2"/>
    <property type="match status" value="1"/>
</dbReference>
<dbReference type="AlphaFoldDB" id="A0A7M5V9Q9"/>
<dbReference type="OrthoDB" id="5978493at2759"/>
<evidence type="ECO:0000259" key="3">
    <source>
        <dbReference type="PROSITE" id="PS50004"/>
    </source>
</evidence>
<protein>
    <recommendedName>
        <fullName evidence="3">C2 domain-containing protein</fullName>
    </recommendedName>
</protein>
<proteinExistence type="predicted"/>
<evidence type="ECO:0000313" key="5">
    <source>
        <dbReference type="Proteomes" id="UP000594262"/>
    </source>
</evidence>
<dbReference type="Gene3D" id="2.60.40.150">
    <property type="entry name" value="C2 domain"/>
    <property type="match status" value="1"/>
</dbReference>
<dbReference type="SUPFAM" id="SSF49562">
    <property type="entry name" value="C2 domain (Calcium/lipid-binding domain, CaLB)"/>
    <property type="match status" value="1"/>
</dbReference>